<evidence type="ECO:0000313" key="3">
    <source>
        <dbReference type="Proteomes" id="UP000294887"/>
    </source>
</evidence>
<proteinExistence type="predicted"/>
<sequence length="396" mass="43904">MTKQSLLKVAISTAIVSIGSTPLWAEPLITDYEKATSAYEDAYFSGNLNLDSGNQDQTSYDLDLSIDYEKVFSSKNRNTKLDFLGTGTVSRGSSDGDDRESTYQALGSVTVDNYFNPDKSEAFWYGKGEVGLKKGQEDPFTKATAGVGYGRVINVTPMARSIRIIQELKENGFIKADPTNATYQQVAQIIEREAEYRSKYGFEDYEQYWVQDIETALKASGMTNGATGLNARAILKSYDVLVNERISTRKSGWLVRAGVGAVLSDYDGEDGKPALEIGAEYHKPLSNRTQFSNEAIATATLKDGDDSFNFNNAMSLTHELTDKIDWENKWTLDHNESDIGPELTTNTIGSTFLYSLTNKLDFSVEAKLTDTDDRIADNGNDDLDKSLTMGVRYRLK</sequence>
<evidence type="ECO:0000313" key="2">
    <source>
        <dbReference type="EMBL" id="TCJ87314.1"/>
    </source>
</evidence>
<keyword evidence="3" id="KW-1185">Reference proteome</keyword>
<dbReference type="EMBL" id="SMFQ01000003">
    <property type="protein sequence ID" value="TCJ87314.1"/>
    <property type="molecule type" value="Genomic_DNA"/>
</dbReference>
<name>A0A4R1F433_9GAMM</name>
<dbReference type="AlphaFoldDB" id="A0A4R1F433"/>
<feature type="chain" id="PRO_5020320756" evidence="1">
    <location>
        <begin position="26"/>
        <end position="396"/>
    </location>
</feature>
<protein>
    <submittedName>
        <fullName evidence="2">Uncharacterized protein DUF481</fullName>
    </submittedName>
</protein>
<comment type="caution">
    <text evidence="2">The sequence shown here is derived from an EMBL/GenBank/DDBJ whole genome shotgun (WGS) entry which is preliminary data.</text>
</comment>
<dbReference type="RefSeq" id="WP_131905603.1">
    <property type="nucleotide sequence ID" value="NZ_BAAAFU010000004.1"/>
</dbReference>
<accession>A0A4R1F433</accession>
<dbReference type="OrthoDB" id="5824136at2"/>
<dbReference type="Pfam" id="PF04338">
    <property type="entry name" value="DUF481"/>
    <property type="match status" value="1"/>
</dbReference>
<keyword evidence="1" id="KW-0732">Signal</keyword>
<gene>
    <name evidence="2" type="ORF">EV695_1822</name>
</gene>
<feature type="signal peptide" evidence="1">
    <location>
        <begin position="1"/>
        <end position="25"/>
    </location>
</feature>
<dbReference type="Proteomes" id="UP000294887">
    <property type="component" value="Unassembled WGS sequence"/>
</dbReference>
<organism evidence="2 3">
    <name type="scientific">Cocleimonas flava</name>
    <dbReference type="NCBI Taxonomy" id="634765"/>
    <lineage>
        <taxon>Bacteria</taxon>
        <taxon>Pseudomonadati</taxon>
        <taxon>Pseudomonadota</taxon>
        <taxon>Gammaproteobacteria</taxon>
        <taxon>Thiotrichales</taxon>
        <taxon>Thiotrichaceae</taxon>
        <taxon>Cocleimonas</taxon>
    </lineage>
</organism>
<dbReference type="InterPro" id="IPR007433">
    <property type="entry name" value="DUF481"/>
</dbReference>
<reference evidence="2 3" key="1">
    <citation type="submission" date="2019-03" db="EMBL/GenBank/DDBJ databases">
        <title>Genomic Encyclopedia of Type Strains, Phase IV (KMG-IV): sequencing the most valuable type-strain genomes for metagenomic binning, comparative biology and taxonomic classification.</title>
        <authorList>
            <person name="Goeker M."/>
        </authorList>
    </citation>
    <scope>NUCLEOTIDE SEQUENCE [LARGE SCALE GENOMIC DNA]</scope>
    <source>
        <strain evidence="2 3">DSM 24830</strain>
    </source>
</reference>
<evidence type="ECO:0000256" key="1">
    <source>
        <dbReference type="SAM" id="SignalP"/>
    </source>
</evidence>